<feature type="domain" description="Peptidase A2" evidence="2">
    <location>
        <begin position="57"/>
        <end position="72"/>
    </location>
</feature>
<evidence type="ECO:0000313" key="3">
    <source>
        <dbReference type="EMBL" id="GBP29312.1"/>
    </source>
</evidence>
<protein>
    <recommendedName>
        <fullName evidence="2">Peptidase A2 domain-containing protein</fullName>
    </recommendedName>
</protein>
<organism evidence="3 4">
    <name type="scientific">Eumeta variegata</name>
    <name type="common">Bagworm moth</name>
    <name type="synonym">Eumeta japonica</name>
    <dbReference type="NCBI Taxonomy" id="151549"/>
    <lineage>
        <taxon>Eukaryota</taxon>
        <taxon>Metazoa</taxon>
        <taxon>Ecdysozoa</taxon>
        <taxon>Arthropoda</taxon>
        <taxon>Hexapoda</taxon>
        <taxon>Insecta</taxon>
        <taxon>Pterygota</taxon>
        <taxon>Neoptera</taxon>
        <taxon>Endopterygota</taxon>
        <taxon>Lepidoptera</taxon>
        <taxon>Glossata</taxon>
        <taxon>Ditrysia</taxon>
        <taxon>Tineoidea</taxon>
        <taxon>Psychidae</taxon>
        <taxon>Oiketicinae</taxon>
        <taxon>Eumeta</taxon>
    </lineage>
</organism>
<dbReference type="GO" id="GO:0006508">
    <property type="term" value="P:proteolysis"/>
    <property type="evidence" value="ECO:0007669"/>
    <property type="project" value="InterPro"/>
</dbReference>
<keyword evidence="4" id="KW-1185">Reference proteome</keyword>
<dbReference type="InterPro" id="IPR001995">
    <property type="entry name" value="Peptidase_A2_cat"/>
</dbReference>
<evidence type="ECO:0000259" key="2">
    <source>
        <dbReference type="PROSITE" id="PS50175"/>
    </source>
</evidence>
<dbReference type="PROSITE" id="PS50175">
    <property type="entry name" value="ASP_PROT_RETROV"/>
    <property type="match status" value="1"/>
</dbReference>
<accession>A0A4C1UTJ3</accession>
<evidence type="ECO:0000313" key="4">
    <source>
        <dbReference type="Proteomes" id="UP000299102"/>
    </source>
</evidence>
<dbReference type="OrthoDB" id="775972at2759"/>
<dbReference type="EMBL" id="BGZK01000219">
    <property type="protein sequence ID" value="GBP29312.1"/>
    <property type="molecule type" value="Genomic_DNA"/>
</dbReference>
<dbReference type="SUPFAM" id="SSF50630">
    <property type="entry name" value="Acid proteases"/>
    <property type="match status" value="1"/>
</dbReference>
<dbReference type="GO" id="GO:0004190">
    <property type="term" value="F:aspartic-type endopeptidase activity"/>
    <property type="evidence" value="ECO:0007669"/>
    <property type="project" value="InterPro"/>
</dbReference>
<name>A0A4C1UTJ3_EUMVA</name>
<dbReference type="Proteomes" id="UP000299102">
    <property type="component" value="Unassembled WGS sequence"/>
</dbReference>
<dbReference type="AlphaFoldDB" id="A0A4C1UTJ3"/>
<comment type="caution">
    <text evidence="3">The sequence shown here is derived from an EMBL/GenBank/DDBJ whole genome shotgun (WGS) entry which is preliminary data.</text>
</comment>
<proteinExistence type="predicted"/>
<reference evidence="3 4" key="1">
    <citation type="journal article" date="2019" name="Commun. Biol.">
        <title>The bagworm genome reveals a unique fibroin gene that provides high tensile strength.</title>
        <authorList>
            <person name="Kono N."/>
            <person name="Nakamura H."/>
            <person name="Ohtoshi R."/>
            <person name="Tomita M."/>
            <person name="Numata K."/>
            <person name="Arakawa K."/>
        </authorList>
    </citation>
    <scope>NUCLEOTIDE SEQUENCE [LARGE SCALE GENOMIC DNA]</scope>
</reference>
<gene>
    <name evidence="3" type="ORF">EVAR_22682_1</name>
</gene>
<keyword evidence="1" id="KW-0378">Hydrolase</keyword>
<dbReference type="InterPro" id="IPR021109">
    <property type="entry name" value="Peptidase_aspartic_dom_sf"/>
</dbReference>
<evidence type="ECO:0000256" key="1">
    <source>
        <dbReference type="ARBA" id="ARBA00022801"/>
    </source>
</evidence>
<sequence length="177" mass="19763">MICYYHCRFGAQARNCTSPCLLKNAQQQENERTLSQAERGVQEYSHRLCVTNKKTGLSSLVDTGANISVLPRIKGFTATSLPSKLYAANKAVISTYGEKALELDFNLQRQYKCKFTVANVSKPIPGADFLKHHQLVVVLKSKKLMDNVSNLKTNEYLKTLNMSVTRSIDSQNIITAS</sequence>